<evidence type="ECO:0000256" key="1">
    <source>
        <dbReference type="SAM" id="MobiDB-lite"/>
    </source>
</evidence>
<comment type="caution">
    <text evidence="2">The sequence shown here is derived from an EMBL/GenBank/DDBJ whole genome shotgun (WGS) entry which is preliminary data.</text>
</comment>
<organism evidence="2 3">
    <name type="scientific">Mycena rosella</name>
    <name type="common">Pink bonnet</name>
    <name type="synonym">Agaricus rosellus</name>
    <dbReference type="NCBI Taxonomy" id="1033263"/>
    <lineage>
        <taxon>Eukaryota</taxon>
        <taxon>Fungi</taxon>
        <taxon>Dikarya</taxon>
        <taxon>Basidiomycota</taxon>
        <taxon>Agaricomycotina</taxon>
        <taxon>Agaricomycetes</taxon>
        <taxon>Agaricomycetidae</taxon>
        <taxon>Agaricales</taxon>
        <taxon>Marasmiineae</taxon>
        <taxon>Mycenaceae</taxon>
        <taxon>Mycena</taxon>
    </lineage>
</organism>
<evidence type="ECO:0000313" key="2">
    <source>
        <dbReference type="EMBL" id="KAJ7694362.1"/>
    </source>
</evidence>
<accession>A0AAD7GL92</accession>
<protein>
    <submittedName>
        <fullName evidence="2">Uncharacterized protein</fullName>
    </submittedName>
</protein>
<feature type="compositionally biased region" description="Basic residues" evidence="1">
    <location>
        <begin position="70"/>
        <end position="94"/>
    </location>
</feature>
<feature type="region of interest" description="Disordered" evidence="1">
    <location>
        <begin position="53"/>
        <end position="106"/>
    </location>
</feature>
<proteinExistence type="predicted"/>
<dbReference type="Proteomes" id="UP001221757">
    <property type="component" value="Unassembled WGS sequence"/>
</dbReference>
<dbReference type="AlphaFoldDB" id="A0AAD7GL92"/>
<keyword evidence="3" id="KW-1185">Reference proteome</keyword>
<evidence type="ECO:0000313" key="3">
    <source>
        <dbReference type="Proteomes" id="UP001221757"/>
    </source>
</evidence>
<name>A0AAD7GL92_MYCRO</name>
<gene>
    <name evidence="2" type="ORF">B0H17DRAFT_1132002</name>
</gene>
<reference evidence="2" key="1">
    <citation type="submission" date="2023-03" db="EMBL/GenBank/DDBJ databases">
        <title>Massive genome expansion in bonnet fungi (Mycena s.s.) driven by repeated elements and novel gene families across ecological guilds.</title>
        <authorList>
            <consortium name="Lawrence Berkeley National Laboratory"/>
            <person name="Harder C.B."/>
            <person name="Miyauchi S."/>
            <person name="Viragh M."/>
            <person name="Kuo A."/>
            <person name="Thoen E."/>
            <person name="Andreopoulos B."/>
            <person name="Lu D."/>
            <person name="Skrede I."/>
            <person name="Drula E."/>
            <person name="Henrissat B."/>
            <person name="Morin E."/>
            <person name="Kohler A."/>
            <person name="Barry K."/>
            <person name="LaButti K."/>
            <person name="Morin E."/>
            <person name="Salamov A."/>
            <person name="Lipzen A."/>
            <person name="Mereny Z."/>
            <person name="Hegedus B."/>
            <person name="Baldrian P."/>
            <person name="Stursova M."/>
            <person name="Weitz H."/>
            <person name="Taylor A."/>
            <person name="Grigoriev I.V."/>
            <person name="Nagy L.G."/>
            <person name="Martin F."/>
            <person name="Kauserud H."/>
        </authorList>
    </citation>
    <scope>NUCLEOTIDE SEQUENCE</scope>
    <source>
        <strain evidence="2">CBHHK067</strain>
    </source>
</reference>
<sequence>MAEHRDRNPPENCNTPYWPIWGDTVGLEDCNSLTRFWGLAGVSCLIGFNTNKGFGTSSGRQAGRSGPGGPHHRGHHPHQGAQRQARHRATRSRHHTDQVRDGAEHAAYILSHDQGASAPGAEHAV</sequence>
<dbReference type="EMBL" id="JARKIE010000042">
    <property type="protein sequence ID" value="KAJ7694362.1"/>
    <property type="molecule type" value="Genomic_DNA"/>
</dbReference>
<feature type="compositionally biased region" description="Basic and acidic residues" evidence="1">
    <location>
        <begin position="95"/>
        <end position="104"/>
    </location>
</feature>